<feature type="chain" id="PRO_5030515486" evidence="1">
    <location>
        <begin position="25"/>
        <end position="195"/>
    </location>
</feature>
<evidence type="ECO:0000256" key="1">
    <source>
        <dbReference type="SAM" id="SignalP"/>
    </source>
</evidence>
<feature type="signal peptide" evidence="1">
    <location>
        <begin position="1"/>
        <end position="24"/>
    </location>
</feature>
<proteinExistence type="predicted"/>
<protein>
    <submittedName>
        <fullName evidence="2">Uncharacterized protein</fullName>
    </submittedName>
</protein>
<dbReference type="AlphaFoldDB" id="A0A7S2D7U0"/>
<sequence>MAARGRHTLALPLLALLAIALRFAARTFVGGSSPQVPQAVRPPVVSGATAMLAQRMTAKEKQAARAKAKQGVETNKDKKIEIWPVEIPEGVTVLHVEYGQEGGIFPQPGNQEVLEFYRTLQIRFGHKVRIIHNSSPALAEFSPTGTWRKGSFEVVDVGGKKLLYSKLSNGVSLVNGDQKYFNKWLDEVAEKCALA</sequence>
<gene>
    <name evidence="2" type="ORF">AAND1436_LOCUS22914</name>
</gene>
<reference evidence="2" key="1">
    <citation type="submission" date="2021-01" db="EMBL/GenBank/DDBJ databases">
        <authorList>
            <person name="Corre E."/>
            <person name="Pelletier E."/>
            <person name="Niang G."/>
            <person name="Scheremetjew M."/>
            <person name="Finn R."/>
            <person name="Kale V."/>
            <person name="Holt S."/>
            <person name="Cochrane G."/>
            <person name="Meng A."/>
            <person name="Brown T."/>
            <person name="Cohen L."/>
        </authorList>
    </citation>
    <scope>NUCLEOTIDE SEQUENCE</scope>
    <source>
        <strain evidence="2">CCMP2222</strain>
    </source>
</reference>
<accession>A0A7S2D7U0</accession>
<keyword evidence="1" id="KW-0732">Signal</keyword>
<name>A0A7S2D7U0_9DINO</name>
<dbReference type="EMBL" id="HBGQ01047004">
    <property type="protein sequence ID" value="CAD9445439.1"/>
    <property type="molecule type" value="Transcribed_RNA"/>
</dbReference>
<evidence type="ECO:0000313" key="2">
    <source>
        <dbReference type="EMBL" id="CAD9445439.1"/>
    </source>
</evidence>
<organism evidence="2">
    <name type="scientific">Alexandrium andersonii</name>
    <dbReference type="NCBI Taxonomy" id="327968"/>
    <lineage>
        <taxon>Eukaryota</taxon>
        <taxon>Sar</taxon>
        <taxon>Alveolata</taxon>
        <taxon>Dinophyceae</taxon>
        <taxon>Gonyaulacales</taxon>
        <taxon>Pyrocystaceae</taxon>
        <taxon>Alexandrium</taxon>
    </lineage>
</organism>